<evidence type="ECO:0000256" key="2">
    <source>
        <dbReference type="SAM" id="MobiDB-lite"/>
    </source>
</evidence>
<keyword evidence="1" id="KW-0653">Protein transport</keyword>
<feature type="region of interest" description="Disordered" evidence="2">
    <location>
        <begin position="95"/>
        <end position="132"/>
    </location>
</feature>
<keyword evidence="4" id="KW-1185">Reference proteome</keyword>
<dbReference type="GO" id="GO:0032585">
    <property type="term" value="C:multivesicular body membrane"/>
    <property type="evidence" value="ECO:0007669"/>
    <property type="project" value="UniProtKB-SubCell"/>
</dbReference>
<gene>
    <name evidence="3" type="ORF">AYI68_g5175</name>
</gene>
<dbReference type="OrthoDB" id="272411at2759"/>
<reference evidence="3 4" key="1">
    <citation type="journal article" date="2016" name="Mol. Biol. Evol.">
        <title>Genome-Wide Survey of Gut Fungi (Harpellales) Reveals the First Horizontally Transferred Ubiquitin Gene from a Mosquito Host.</title>
        <authorList>
            <person name="Wang Y."/>
            <person name="White M.M."/>
            <person name="Kvist S."/>
            <person name="Moncalvo J.M."/>
        </authorList>
    </citation>
    <scope>NUCLEOTIDE SEQUENCE [LARGE SCALE GENOMIC DNA]</scope>
    <source>
        <strain evidence="3 4">ALG-7-W6</strain>
    </source>
</reference>
<dbReference type="GO" id="GO:0006623">
    <property type="term" value="P:protein targeting to vacuole"/>
    <property type="evidence" value="ECO:0007669"/>
    <property type="project" value="UniProtKB-UniRule"/>
</dbReference>
<keyword evidence="1" id="KW-0967">Endosome</keyword>
<name>A0A1R0GV16_9FUNG</name>
<dbReference type="Proteomes" id="UP000187455">
    <property type="component" value="Unassembled WGS sequence"/>
</dbReference>
<keyword evidence="1" id="KW-0813">Transport</keyword>
<dbReference type="GO" id="GO:0035658">
    <property type="term" value="C:Mon1-Ccz1 complex"/>
    <property type="evidence" value="ECO:0007669"/>
    <property type="project" value="TreeGrafter"/>
</dbReference>
<comment type="caution">
    <text evidence="3">The sequence shown here is derived from an EMBL/GenBank/DDBJ whole genome shotgun (WGS) entry which is preliminary data.</text>
</comment>
<protein>
    <recommendedName>
        <fullName evidence="1">Vacuolar fusion protein MON1</fullName>
    </recommendedName>
</protein>
<comment type="subcellular location">
    <subcellularLocation>
        <location evidence="1">Endosome</location>
        <location evidence="1">Multivesicular body membrane</location>
        <topology evidence="1">Peripheral membrane protein</topology>
    </subcellularLocation>
    <subcellularLocation>
        <location evidence="1">Prevacuolar compartment membrane</location>
        <topology evidence="1">Peripheral membrane protein</topology>
    </subcellularLocation>
    <subcellularLocation>
        <location evidence="1">Vacuole membrane</location>
        <topology evidence="1">Peripheral membrane protein</topology>
    </subcellularLocation>
</comment>
<organism evidence="3 4">
    <name type="scientific">Smittium mucronatum</name>
    <dbReference type="NCBI Taxonomy" id="133383"/>
    <lineage>
        <taxon>Eukaryota</taxon>
        <taxon>Fungi</taxon>
        <taxon>Fungi incertae sedis</taxon>
        <taxon>Zoopagomycota</taxon>
        <taxon>Kickxellomycotina</taxon>
        <taxon>Harpellomycetes</taxon>
        <taxon>Harpellales</taxon>
        <taxon>Legeriomycetaceae</taxon>
        <taxon>Smittium</taxon>
    </lineage>
</organism>
<comment type="function">
    <text evidence="1">Required for multiple vacuole delivery pathways including the cytoplasm to vacuole transport (Cvt), autophagy, pexophagy and endocytosis.</text>
</comment>
<dbReference type="InterPro" id="IPR004353">
    <property type="entry name" value="Mon1"/>
</dbReference>
<dbReference type="PANTHER" id="PTHR13027">
    <property type="entry name" value="SAND PROTEIN-RELATED"/>
    <property type="match status" value="1"/>
</dbReference>
<dbReference type="GO" id="GO:0006914">
    <property type="term" value="P:autophagy"/>
    <property type="evidence" value="ECO:0007669"/>
    <property type="project" value="UniProtKB-UniRule"/>
</dbReference>
<dbReference type="GO" id="GO:0000329">
    <property type="term" value="C:fungal-type vacuole membrane"/>
    <property type="evidence" value="ECO:0007669"/>
    <property type="project" value="TreeGrafter"/>
</dbReference>
<comment type="similarity">
    <text evidence="1">Belongs to the MON1/SAND family.</text>
</comment>
<dbReference type="PANTHER" id="PTHR13027:SF7">
    <property type="entry name" value="VACUOLAR FUSION PROTEIN MON1 HOMOLOG"/>
    <property type="match status" value="1"/>
</dbReference>
<evidence type="ECO:0000313" key="4">
    <source>
        <dbReference type="Proteomes" id="UP000187455"/>
    </source>
</evidence>
<feature type="compositionally biased region" description="Polar residues" evidence="2">
    <location>
        <begin position="95"/>
        <end position="130"/>
    </location>
</feature>
<dbReference type="STRING" id="133383.A0A1R0GV16"/>
<keyword evidence="1" id="KW-0926">Vacuole</keyword>
<proteinExistence type="inferred from homology"/>
<keyword evidence="1" id="KW-0072">Autophagy</keyword>
<keyword evidence="1" id="KW-0472">Membrane</keyword>
<sequence>MITFSSQSYHNTDSIFPFCFPKFNKSGFLFVHVGIILGDKMLFLVTNDKSGLDELKIYKRRVEKALESKKIASYWNESLYARTFNKSSNLSIHSSTTNPDSNLSVEELSVNSIPTSSRNDDVSNNGSQQDSVDDFMLRNGILGLPYKIFRNPNAPAGTKPSGIDKGNSEDHLNVRIYWVLLKSKKYNQHINFFGKRIISQLHRDQKTDPFKNKYVRHSFTAFKRALSFQSGKIVYFATLGLQVLRLDYWDLEVFVSFDAGASSESVIELTTPLVKHVKSNVDYYFVVNSPSF</sequence>
<evidence type="ECO:0000313" key="3">
    <source>
        <dbReference type="EMBL" id="OLY80727.1"/>
    </source>
</evidence>
<accession>A0A1R0GV16</accession>
<dbReference type="EMBL" id="LSSL01003199">
    <property type="protein sequence ID" value="OLY80727.1"/>
    <property type="molecule type" value="Genomic_DNA"/>
</dbReference>
<dbReference type="AlphaFoldDB" id="A0A1R0GV16"/>
<dbReference type="PRINTS" id="PR01546">
    <property type="entry name" value="YEAST73DUF"/>
</dbReference>
<evidence type="ECO:0000256" key="1">
    <source>
        <dbReference type="RuleBase" id="RU367048"/>
    </source>
</evidence>